<dbReference type="InterPro" id="IPR008910">
    <property type="entry name" value="MSC_TM_helix"/>
</dbReference>
<dbReference type="PANTHER" id="PTHR30221">
    <property type="entry name" value="SMALL-CONDUCTANCE MECHANOSENSITIVE CHANNEL"/>
    <property type="match status" value="1"/>
</dbReference>
<dbReference type="InterPro" id="IPR045275">
    <property type="entry name" value="MscS_archaea/bacteria_type"/>
</dbReference>
<dbReference type="GO" id="GO:0016020">
    <property type="term" value="C:membrane"/>
    <property type="evidence" value="ECO:0007669"/>
    <property type="project" value="InterPro"/>
</dbReference>
<sequence>MIDELYKTAISLKNQLMELLPELLLALFVLILGYLFARVVKYLIVRLVRYTNRIINQKFEQINIEQSAPYIGMGFFWFIMLATFILITDLLGLTVFTQGLETIFIYTPNILAATVIVFVAMVFGKFIAKTIATIATQIGFRYGNSLGKITQYLIIFSAIIIAIDQLGIEVTFLIQMMNITMAAVFFAAAFAFGLGAKTSVSNILASFYVRKIFKEGDSIRIGDVEGVIARIDATVVKVDTDTGQFFIPAKSFNEMQSVLIKKQ</sequence>
<dbReference type="GO" id="GO:0008381">
    <property type="term" value="F:mechanosensitive monoatomic ion channel activity"/>
    <property type="evidence" value="ECO:0007669"/>
    <property type="project" value="InterPro"/>
</dbReference>
<dbReference type="OrthoDB" id="1493289at2"/>
<dbReference type="Gene3D" id="1.10.287.1260">
    <property type="match status" value="1"/>
</dbReference>
<dbReference type="EMBL" id="FXTB01000003">
    <property type="protein sequence ID" value="SMO58490.1"/>
    <property type="molecule type" value="Genomic_DNA"/>
</dbReference>
<keyword evidence="1" id="KW-0812">Transmembrane</keyword>
<evidence type="ECO:0000259" key="2">
    <source>
        <dbReference type="Pfam" id="PF00924"/>
    </source>
</evidence>
<keyword evidence="1" id="KW-0472">Membrane</keyword>
<reference evidence="3 4" key="1">
    <citation type="submission" date="2017-05" db="EMBL/GenBank/DDBJ databases">
        <authorList>
            <person name="Varghese N."/>
            <person name="Submissions S."/>
        </authorList>
    </citation>
    <scope>NUCLEOTIDE SEQUENCE [LARGE SCALE GENOMIC DNA]</scope>
    <source>
        <strain evidence="3 4">DSM 27040</strain>
    </source>
</reference>
<feature type="transmembrane region" description="Helical" evidence="1">
    <location>
        <begin position="23"/>
        <end position="44"/>
    </location>
</feature>
<evidence type="ECO:0000256" key="1">
    <source>
        <dbReference type="SAM" id="Phobius"/>
    </source>
</evidence>
<dbReference type="Pfam" id="PF05552">
    <property type="entry name" value="MS_channel_1st_1"/>
    <property type="match status" value="2"/>
</dbReference>
<feature type="transmembrane region" description="Helical" evidence="1">
    <location>
        <begin position="103"/>
        <end position="128"/>
    </location>
</feature>
<dbReference type="InterPro" id="IPR006685">
    <property type="entry name" value="MscS_channel_2nd"/>
</dbReference>
<dbReference type="AlphaFoldDB" id="A0A521CIG8"/>
<keyword evidence="1" id="KW-1133">Transmembrane helix</keyword>
<protein>
    <submittedName>
        <fullName evidence="3">Mechanosensitive ion channel</fullName>
    </submittedName>
</protein>
<evidence type="ECO:0000313" key="3">
    <source>
        <dbReference type="EMBL" id="SMO58490.1"/>
    </source>
</evidence>
<feature type="transmembrane region" description="Helical" evidence="1">
    <location>
        <begin position="174"/>
        <end position="194"/>
    </location>
</feature>
<proteinExistence type="predicted"/>
<name>A0A521CIG8_SACCC</name>
<feature type="transmembrane region" description="Helical" evidence="1">
    <location>
        <begin position="75"/>
        <end position="97"/>
    </location>
</feature>
<feature type="transmembrane region" description="Helical" evidence="1">
    <location>
        <begin position="149"/>
        <end position="168"/>
    </location>
</feature>
<keyword evidence="4" id="KW-1185">Reference proteome</keyword>
<accession>A0A521CIG8</accession>
<evidence type="ECO:0000313" key="4">
    <source>
        <dbReference type="Proteomes" id="UP000319040"/>
    </source>
</evidence>
<dbReference type="PANTHER" id="PTHR30221:SF1">
    <property type="entry name" value="SMALL-CONDUCTANCE MECHANOSENSITIVE CHANNEL"/>
    <property type="match status" value="1"/>
</dbReference>
<organism evidence="3 4">
    <name type="scientific">Saccharicrinis carchari</name>
    <dbReference type="NCBI Taxonomy" id="1168039"/>
    <lineage>
        <taxon>Bacteria</taxon>
        <taxon>Pseudomonadati</taxon>
        <taxon>Bacteroidota</taxon>
        <taxon>Bacteroidia</taxon>
        <taxon>Marinilabiliales</taxon>
        <taxon>Marinilabiliaceae</taxon>
        <taxon>Saccharicrinis</taxon>
    </lineage>
</organism>
<dbReference type="Pfam" id="PF00924">
    <property type="entry name" value="MS_channel_2nd"/>
    <property type="match status" value="1"/>
</dbReference>
<dbReference type="Proteomes" id="UP000319040">
    <property type="component" value="Unassembled WGS sequence"/>
</dbReference>
<dbReference type="RefSeq" id="WP_142532830.1">
    <property type="nucleotide sequence ID" value="NZ_FXTB01000003.1"/>
</dbReference>
<gene>
    <name evidence="3" type="ORF">SAMN06265379_103111</name>
</gene>
<feature type="domain" description="Mechanosensitive ion channel MscS" evidence="2">
    <location>
        <begin position="199"/>
        <end position="254"/>
    </location>
</feature>